<keyword evidence="2" id="KW-1185">Reference proteome</keyword>
<accession>A0ABT0CQM2</accession>
<proteinExistence type="predicted"/>
<gene>
    <name evidence="1" type="ORF">MKI86_17330</name>
</gene>
<dbReference type="EMBL" id="JAKVIN010000007">
    <property type="protein sequence ID" value="MCJ8150910.1"/>
    <property type="molecule type" value="Genomic_DNA"/>
</dbReference>
<evidence type="ECO:0000313" key="2">
    <source>
        <dbReference type="Proteomes" id="UP001201844"/>
    </source>
</evidence>
<protein>
    <submittedName>
        <fullName evidence="1">Uncharacterized protein</fullName>
    </submittedName>
</protein>
<sequence length="76" mass="8707">MCSQTHKGAFDPEELGALQSVFNELTAQPWFDASDDARENFAKYLFDTFAHTTFDPDKHRPVIEASARIFYAKDTF</sequence>
<geneLocation type="plasmid" evidence="1">
    <name>unnamed</name>
</geneLocation>
<organism evidence="1 2">
    <name type="scientific">Shinella sedimenti</name>
    <dbReference type="NCBI Taxonomy" id="2919913"/>
    <lineage>
        <taxon>Bacteria</taxon>
        <taxon>Pseudomonadati</taxon>
        <taxon>Pseudomonadota</taxon>
        <taxon>Alphaproteobacteria</taxon>
        <taxon>Hyphomicrobiales</taxon>
        <taxon>Rhizobiaceae</taxon>
        <taxon>Shinella</taxon>
    </lineage>
</organism>
<dbReference type="Proteomes" id="UP001201844">
    <property type="component" value="Unassembled WGS sequence"/>
</dbReference>
<dbReference type="RefSeq" id="WP_241603193.1">
    <property type="nucleotide sequence ID" value="NZ_JAKVIN010000007.1"/>
</dbReference>
<keyword evidence="1" id="KW-0614">Plasmid</keyword>
<evidence type="ECO:0000313" key="1">
    <source>
        <dbReference type="EMBL" id="MCJ8150910.1"/>
    </source>
</evidence>
<comment type="caution">
    <text evidence="1">The sequence shown here is derived from an EMBL/GenBank/DDBJ whole genome shotgun (WGS) entry which is preliminary data.</text>
</comment>
<name>A0ABT0CQM2_9HYPH</name>
<reference evidence="1 2" key="1">
    <citation type="submission" date="2022-02" db="EMBL/GenBank/DDBJ databases">
        <title>Shinella B3.7 sp. nov., isolated from Sediment (Zhairuo Island).</title>
        <authorList>
            <person name="Chen G."/>
        </authorList>
    </citation>
    <scope>NUCLEOTIDE SEQUENCE [LARGE SCALE GENOMIC DNA]</scope>
    <source>
        <strain evidence="1 2">B3.7</strain>
        <plasmid evidence="1">unnamed</plasmid>
    </source>
</reference>